<keyword evidence="1" id="KW-0547">Nucleotide-binding</keyword>
<sequence length="469" mass="55510">MHFNLKDTKVVKTIGRGTYCTVYLLKNDTTTVYKHFESKNNDGIMSYNYLNLELSTLRKIDNHPNIVTCKNLIEYSGLVTGYTMLRYHSDLHQSLRKNRTEETKRKMMYQILHALCHVHNNGFIHSDIKPSNILIDSKDNVYLIDFNSIIITPINPYVEKKYSIVTTLWYRAPEIALKYSLTPAIDIWSLGTVFCELHQENLGVFINPNVITDNEKSQHELHETQKKFSTDPSIIVEKLQFNNIIKQDLIFKMLNYDHKKRQTAKMLLKHEYFNSEININVISPTIIKQKKYPTQNALDIELCAYFFFIKSTIDTSHVYTNIKHLQNEICHFAHYLLNTVYLDDIPISKQLIYNTLIALKILDPHNTCMEHYIEIEKDIEHYEQLILNKINYNIHFQDTVYSKCYTLCNNNKELIRYIEPLLLAFLHMSYNESTTLLAQKLYDYAKLYKVQSEPPKEDTYYWKKIKFFL</sequence>
<dbReference type="PROSITE" id="PS00108">
    <property type="entry name" value="PROTEIN_KINASE_ST"/>
    <property type="match status" value="1"/>
</dbReference>
<organism evidence="4">
    <name type="scientific">viral metagenome</name>
    <dbReference type="NCBI Taxonomy" id="1070528"/>
    <lineage>
        <taxon>unclassified sequences</taxon>
        <taxon>metagenomes</taxon>
        <taxon>organismal metagenomes</taxon>
    </lineage>
</organism>
<dbReference type="Pfam" id="PF00069">
    <property type="entry name" value="Pkinase"/>
    <property type="match status" value="1"/>
</dbReference>
<dbReference type="InterPro" id="IPR011009">
    <property type="entry name" value="Kinase-like_dom_sf"/>
</dbReference>
<dbReference type="Gene3D" id="3.30.200.20">
    <property type="entry name" value="Phosphorylase Kinase, domain 1"/>
    <property type="match status" value="1"/>
</dbReference>
<protein>
    <recommendedName>
        <fullName evidence="3">Protein kinase domain-containing protein</fullName>
    </recommendedName>
</protein>
<proteinExistence type="predicted"/>
<dbReference type="PROSITE" id="PS50011">
    <property type="entry name" value="PROTEIN_KINASE_DOM"/>
    <property type="match status" value="1"/>
</dbReference>
<evidence type="ECO:0000256" key="2">
    <source>
        <dbReference type="ARBA" id="ARBA00022840"/>
    </source>
</evidence>
<dbReference type="GO" id="GO:0004672">
    <property type="term" value="F:protein kinase activity"/>
    <property type="evidence" value="ECO:0007669"/>
    <property type="project" value="InterPro"/>
</dbReference>
<name>A0A6C0J1J5_9ZZZZ</name>
<evidence type="ECO:0000256" key="1">
    <source>
        <dbReference type="ARBA" id="ARBA00022741"/>
    </source>
</evidence>
<dbReference type="GO" id="GO:0005524">
    <property type="term" value="F:ATP binding"/>
    <property type="evidence" value="ECO:0007669"/>
    <property type="project" value="UniProtKB-KW"/>
</dbReference>
<dbReference type="InterPro" id="IPR000719">
    <property type="entry name" value="Prot_kinase_dom"/>
</dbReference>
<keyword evidence="2" id="KW-0067">ATP-binding</keyword>
<evidence type="ECO:0000259" key="3">
    <source>
        <dbReference type="PROSITE" id="PS50011"/>
    </source>
</evidence>
<accession>A0A6C0J1J5</accession>
<evidence type="ECO:0000313" key="4">
    <source>
        <dbReference type="EMBL" id="QHT99518.1"/>
    </source>
</evidence>
<dbReference type="InterPro" id="IPR008271">
    <property type="entry name" value="Ser/Thr_kinase_AS"/>
</dbReference>
<dbReference type="PANTHER" id="PTHR24055">
    <property type="entry name" value="MITOGEN-ACTIVATED PROTEIN KINASE"/>
    <property type="match status" value="1"/>
</dbReference>
<dbReference type="AlphaFoldDB" id="A0A6C0J1J5"/>
<dbReference type="InterPro" id="IPR050117">
    <property type="entry name" value="MAPK"/>
</dbReference>
<dbReference type="SMART" id="SM00220">
    <property type="entry name" value="S_TKc"/>
    <property type="match status" value="1"/>
</dbReference>
<reference evidence="4" key="1">
    <citation type="journal article" date="2020" name="Nature">
        <title>Giant virus diversity and host interactions through global metagenomics.</title>
        <authorList>
            <person name="Schulz F."/>
            <person name="Roux S."/>
            <person name="Paez-Espino D."/>
            <person name="Jungbluth S."/>
            <person name="Walsh D.A."/>
            <person name="Denef V.J."/>
            <person name="McMahon K.D."/>
            <person name="Konstantinidis K.T."/>
            <person name="Eloe-Fadrosh E.A."/>
            <person name="Kyrpides N.C."/>
            <person name="Woyke T."/>
        </authorList>
    </citation>
    <scope>NUCLEOTIDE SEQUENCE</scope>
    <source>
        <strain evidence="4">GVMAG-M-3300025727-45</strain>
    </source>
</reference>
<dbReference type="SUPFAM" id="SSF56112">
    <property type="entry name" value="Protein kinase-like (PK-like)"/>
    <property type="match status" value="1"/>
</dbReference>
<dbReference type="Gene3D" id="1.10.510.10">
    <property type="entry name" value="Transferase(Phosphotransferase) domain 1"/>
    <property type="match status" value="1"/>
</dbReference>
<feature type="domain" description="Protein kinase" evidence="3">
    <location>
        <begin position="8"/>
        <end position="273"/>
    </location>
</feature>
<dbReference type="EMBL" id="MN740310">
    <property type="protein sequence ID" value="QHT99518.1"/>
    <property type="molecule type" value="Genomic_DNA"/>
</dbReference>